<dbReference type="EMBL" id="JANCYW010000003">
    <property type="protein sequence ID" value="KAK4535005.1"/>
    <property type="molecule type" value="Genomic_DNA"/>
</dbReference>
<evidence type="ECO:0000256" key="7">
    <source>
        <dbReference type="ARBA" id="ARBA00023014"/>
    </source>
</evidence>
<dbReference type="AlphaFoldDB" id="A0AAV9ISD0"/>
<dbReference type="GO" id="GO:0005634">
    <property type="term" value="C:nucleus"/>
    <property type="evidence" value="ECO:0007669"/>
    <property type="project" value="TreeGrafter"/>
</dbReference>
<dbReference type="InterPro" id="IPR006554">
    <property type="entry name" value="Helicase-like_DEXD_c2"/>
</dbReference>
<dbReference type="GO" id="GO:0003678">
    <property type="term" value="F:DNA helicase activity"/>
    <property type="evidence" value="ECO:0007669"/>
    <property type="project" value="InterPro"/>
</dbReference>
<feature type="region of interest" description="Disordered" evidence="9">
    <location>
        <begin position="1"/>
        <end position="22"/>
    </location>
</feature>
<feature type="compositionally biased region" description="Polar residues" evidence="9">
    <location>
        <begin position="1"/>
        <end position="19"/>
    </location>
</feature>
<keyword evidence="12" id="KW-1185">Reference proteome</keyword>
<dbReference type="Gene3D" id="3.40.50.300">
    <property type="entry name" value="P-loop containing nucleotide triphosphate hydrolases"/>
    <property type="match status" value="3"/>
</dbReference>
<evidence type="ECO:0000256" key="2">
    <source>
        <dbReference type="ARBA" id="ARBA00022741"/>
    </source>
</evidence>
<accession>A0AAV9ISD0</accession>
<evidence type="ECO:0000256" key="4">
    <source>
        <dbReference type="ARBA" id="ARBA00022806"/>
    </source>
</evidence>
<dbReference type="GO" id="GO:0046872">
    <property type="term" value="F:metal ion binding"/>
    <property type="evidence" value="ECO:0007669"/>
    <property type="project" value="UniProtKB-KW"/>
</dbReference>
<dbReference type="GO" id="GO:0051536">
    <property type="term" value="F:iron-sulfur cluster binding"/>
    <property type="evidence" value="ECO:0007669"/>
    <property type="project" value="UniProtKB-KW"/>
</dbReference>
<keyword evidence="6" id="KW-0408">Iron</keyword>
<proteinExistence type="predicted"/>
<keyword evidence="4" id="KW-0347">Helicase</keyword>
<dbReference type="GO" id="GO:0003677">
    <property type="term" value="F:DNA binding"/>
    <property type="evidence" value="ECO:0007669"/>
    <property type="project" value="InterPro"/>
</dbReference>
<gene>
    <name evidence="11" type="ORF">CDCA_CDCA03G1030</name>
</gene>
<keyword evidence="7" id="KW-0411">Iron-sulfur</keyword>
<name>A0AAV9ISD0_CYACA</name>
<evidence type="ECO:0000256" key="5">
    <source>
        <dbReference type="ARBA" id="ARBA00022840"/>
    </source>
</evidence>
<dbReference type="InterPro" id="IPR027417">
    <property type="entry name" value="P-loop_NTPase"/>
</dbReference>
<evidence type="ECO:0000313" key="12">
    <source>
        <dbReference type="Proteomes" id="UP001301350"/>
    </source>
</evidence>
<keyword evidence="1" id="KW-0479">Metal-binding</keyword>
<dbReference type="SMART" id="SM00491">
    <property type="entry name" value="HELICc2"/>
    <property type="match status" value="1"/>
</dbReference>
<dbReference type="GO" id="GO:0006289">
    <property type="term" value="P:nucleotide-excision repair"/>
    <property type="evidence" value="ECO:0007669"/>
    <property type="project" value="TreeGrafter"/>
</dbReference>
<feature type="domain" description="Helicase ATP-binding" evidence="10">
    <location>
        <begin position="39"/>
        <end position="451"/>
    </location>
</feature>
<dbReference type="InterPro" id="IPR010614">
    <property type="entry name" value="RAD3-like_helicase_DEAD"/>
</dbReference>
<dbReference type="InterPro" id="IPR045028">
    <property type="entry name" value="DinG/Rad3-like"/>
</dbReference>
<dbReference type="SUPFAM" id="SSF52540">
    <property type="entry name" value="P-loop containing nucleoside triphosphate hydrolases"/>
    <property type="match status" value="2"/>
</dbReference>
<feature type="region of interest" description="Disordered" evidence="9">
    <location>
        <begin position="102"/>
        <end position="165"/>
    </location>
</feature>
<dbReference type="InterPro" id="IPR014013">
    <property type="entry name" value="Helic_SF1/SF2_ATP-bd_DinG/Rad3"/>
</dbReference>
<dbReference type="Pfam" id="PF06733">
    <property type="entry name" value="DEAD_2"/>
    <property type="match status" value="2"/>
</dbReference>
<dbReference type="SMART" id="SM00488">
    <property type="entry name" value="DEXDc2"/>
    <property type="match status" value="1"/>
</dbReference>
<dbReference type="Proteomes" id="UP001301350">
    <property type="component" value="Unassembled WGS sequence"/>
</dbReference>
<feature type="compositionally biased region" description="Basic and acidic residues" evidence="9">
    <location>
        <begin position="111"/>
        <end position="127"/>
    </location>
</feature>
<dbReference type="Pfam" id="PF13307">
    <property type="entry name" value="Helicase_C_2"/>
    <property type="match status" value="1"/>
</dbReference>
<evidence type="ECO:0000256" key="3">
    <source>
        <dbReference type="ARBA" id="ARBA00022801"/>
    </source>
</evidence>
<evidence type="ECO:0000256" key="9">
    <source>
        <dbReference type="SAM" id="MobiDB-lite"/>
    </source>
</evidence>
<dbReference type="GO" id="GO:0016818">
    <property type="term" value="F:hydrolase activity, acting on acid anhydrides, in phosphorus-containing anhydrides"/>
    <property type="evidence" value="ECO:0007669"/>
    <property type="project" value="InterPro"/>
</dbReference>
<evidence type="ECO:0000256" key="6">
    <source>
        <dbReference type="ARBA" id="ARBA00023004"/>
    </source>
</evidence>
<dbReference type="CDD" id="cd18788">
    <property type="entry name" value="SF2_C_XPD"/>
    <property type="match status" value="1"/>
</dbReference>
<feature type="compositionally biased region" description="Acidic residues" evidence="9">
    <location>
        <begin position="142"/>
        <end position="152"/>
    </location>
</feature>
<dbReference type="PROSITE" id="PS51193">
    <property type="entry name" value="HELICASE_ATP_BIND_2"/>
    <property type="match status" value="1"/>
</dbReference>
<dbReference type="InterPro" id="IPR006555">
    <property type="entry name" value="ATP-dep_Helicase_C"/>
</dbReference>
<reference evidence="11 12" key="1">
    <citation type="submission" date="2022-07" db="EMBL/GenBank/DDBJ databases">
        <title>Genome-wide signatures of adaptation to extreme environments.</title>
        <authorList>
            <person name="Cho C.H."/>
            <person name="Yoon H.S."/>
        </authorList>
    </citation>
    <scope>NUCLEOTIDE SEQUENCE [LARGE SCALE GENOMIC DNA]</scope>
    <source>
        <strain evidence="11 12">DBV 063 E5</strain>
    </source>
</reference>
<evidence type="ECO:0000256" key="1">
    <source>
        <dbReference type="ARBA" id="ARBA00022723"/>
    </source>
</evidence>
<sequence length="989" mass="109322">MESSTGTPATTGDPSQRAATISPPRHLSLPYQTLQVAGVPVRFPAGLLPYPPQLTLMDRVIRSADRMQHALLESPTGTGKSLALLCASLAWLEREMQKRQWEESAAAEQEPQEKPVHSEECRGERAVAAEAAKPIHACETAKDDDDDDDDFDAPPPTFSDRRDPLIHRPILPRSGARCEDMTLRLRSPRRLRVPAPVLPAERPSRIFYTSRTHAQLVQVVDEFRRTPYAGALRSTLLASRDHYCIHPDVRAVPAAQRNEACVRAIKAAAAQWELADDAAVVDGQRAGKRPRRRRRQWRRDGDVTVEPCFRHLASRVRRTAATAPQPFDIEELVAAGQRHHGCPYYAARYLLQGDEDGSETSMPERDASGAADIVFCPYSYLIDPLVRRHMDIELSGALIIIDEAHNVEETCLAAASSEVTRQRLEAVERDVQAFLEACAESFAHTQTRADNRLPWEYVCAVRRWHTWLQGFLEWFTVSSEESGFHGAARGGGGSSTSSTSNVRVWQGGALLHQLEKGLLQRRSCSEWLSDLQLLQRLVDELHDASIAAGGGHAASPTDQGGGNRIRLGEREHALVLRAVTELIRVAERPFTVAELVYRSADAHAQLVHAGDYRLVLRPEQCSAASTWCWSLLCLNPAVAFAPLKAQARSVILTSGTLAPLEALASELNTEFAHRVECGHVIDAGRQVYACVIGTAPDGTPLRGNYRQSYAWSYQDAVGQALEQCAACVPSGVLCFLPSYRLLDALLRRWRDTGALARICGKKRLVVERSPAEMSGNEAGMASDAVNGESTVRARAPRRRGHTHRRFNHLTARAGVDAALREFYAAVDAEGSGGALLLAVCRGKISEGINFADQYARAVIVVGVPYPNTQDLFIQLKKQYNDDRHALWGAGLHPVPDGSQWYALQAYQAVNQAIGRCIRHAHDHAAVILLDVRYGAAHATGHFSKWIRSVIRPEWVYRADGLARAADGLRDFFTRFHPVLDEKRALCMHK</sequence>
<evidence type="ECO:0000313" key="11">
    <source>
        <dbReference type="EMBL" id="KAK4535005.1"/>
    </source>
</evidence>
<evidence type="ECO:0000259" key="10">
    <source>
        <dbReference type="PROSITE" id="PS51193"/>
    </source>
</evidence>
<dbReference type="GO" id="GO:1990918">
    <property type="term" value="P:double-strand break repair involved in meiotic recombination"/>
    <property type="evidence" value="ECO:0007669"/>
    <property type="project" value="TreeGrafter"/>
</dbReference>
<evidence type="ECO:0000256" key="8">
    <source>
        <dbReference type="ARBA" id="ARBA00023235"/>
    </source>
</evidence>
<protein>
    <recommendedName>
        <fullName evidence="10">Helicase ATP-binding domain-containing protein</fullName>
    </recommendedName>
</protein>
<keyword evidence="3" id="KW-0378">Hydrolase</keyword>
<keyword evidence="5" id="KW-0067">ATP-binding</keyword>
<feature type="region of interest" description="Disordered" evidence="9">
    <location>
        <begin position="775"/>
        <end position="802"/>
    </location>
</feature>
<dbReference type="GO" id="GO:0005524">
    <property type="term" value="F:ATP binding"/>
    <property type="evidence" value="ECO:0007669"/>
    <property type="project" value="UniProtKB-KW"/>
</dbReference>
<keyword evidence="2" id="KW-0547">Nucleotide-binding</keyword>
<dbReference type="PANTHER" id="PTHR11472:SF47">
    <property type="entry name" value="FANCONI ANEMIA GROUP J PROTEIN"/>
    <property type="match status" value="1"/>
</dbReference>
<organism evidence="11 12">
    <name type="scientific">Cyanidium caldarium</name>
    <name type="common">Red alga</name>
    <dbReference type="NCBI Taxonomy" id="2771"/>
    <lineage>
        <taxon>Eukaryota</taxon>
        <taxon>Rhodophyta</taxon>
        <taxon>Bangiophyceae</taxon>
        <taxon>Cyanidiales</taxon>
        <taxon>Cyanidiaceae</taxon>
        <taxon>Cyanidium</taxon>
    </lineage>
</organism>
<keyword evidence="8" id="KW-0413">Isomerase</keyword>
<dbReference type="PANTHER" id="PTHR11472">
    <property type="entry name" value="DNA REPAIR DEAD HELICASE RAD3/XP-D SUBFAMILY MEMBER"/>
    <property type="match status" value="1"/>
</dbReference>
<comment type="caution">
    <text evidence="11">The sequence shown here is derived from an EMBL/GenBank/DDBJ whole genome shotgun (WGS) entry which is preliminary data.</text>
</comment>